<dbReference type="InterPro" id="IPR013740">
    <property type="entry name" value="Redoxin"/>
</dbReference>
<dbReference type="EMBL" id="CP031188">
    <property type="protein sequence ID" value="AXG74305.1"/>
    <property type="molecule type" value="Genomic_DNA"/>
</dbReference>
<dbReference type="SUPFAM" id="SSF52833">
    <property type="entry name" value="Thioredoxin-like"/>
    <property type="match status" value="1"/>
</dbReference>
<accession>A0A345HCJ5</accession>
<dbReference type="OrthoDB" id="1098640at2"/>
<dbReference type="Pfam" id="PF08534">
    <property type="entry name" value="Redoxin"/>
    <property type="match status" value="1"/>
</dbReference>
<dbReference type="PROSITE" id="PS51352">
    <property type="entry name" value="THIOREDOXIN_2"/>
    <property type="match status" value="1"/>
</dbReference>
<protein>
    <submittedName>
        <fullName evidence="7">TlpA family protein disulfide reductase</fullName>
    </submittedName>
</protein>
<dbReference type="GO" id="GO:0030313">
    <property type="term" value="C:cell envelope"/>
    <property type="evidence" value="ECO:0007669"/>
    <property type="project" value="UniProtKB-SubCell"/>
</dbReference>
<feature type="domain" description="Thioredoxin" evidence="6">
    <location>
        <begin position="26"/>
        <end position="169"/>
    </location>
</feature>
<keyword evidence="3" id="KW-1015">Disulfide bond</keyword>
<evidence type="ECO:0000256" key="5">
    <source>
        <dbReference type="SAM" id="SignalP"/>
    </source>
</evidence>
<evidence type="ECO:0000313" key="8">
    <source>
        <dbReference type="Proteomes" id="UP000253951"/>
    </source>
</evidence>
<dbReference type="InterPro" id="IPR013766">
    <property type="entry name" value="Thioredoxin_domain"/>
</dbReference>
<keyword evidence="2" id="KW-0201">Cytochrome c-type biogenesis</keyword>
<keyword evidence="8" id="KW-1185">Reference proteome</keyword>
<feature type="signal peptide" evidence="5">
    <location>
        <begin position="1"/>
        <end position="18"/>
    </location>
</feature>
<sequence length="169" mass="19342">MKKILLLPLILLAFTACKEEKKETPTTFTEAALNDTMTALDGTEMQFKEILEKYKGNPIVIDVWASWCPDCVKGMPKVHELQGKFPNAVYLFLSYDKTPESWKKGIEKYEAKGEHYLIGSAWKGGTFSESIELDWIPRYMLVDKESNIAFYYAKNADNEELIATLKTIQ</sequence>
<name>A0A345HCJ5_9FLAO</name>
<keyword evidence="5" id="KW-0732">Signal</keyword>
<feature type="chain" id="PRO_5017006218" evidence="5">
    <location>
        <begin position="19"/>
        <end position="169"/>
    </location>
</feature>
<keyword evidence="4" id="KW-0676">Redox-active center</keyword>
<evidence type="ECO:0000256" key="1">
    <source>
        <dbReference type="ARBA" id="ARBA00004196"/>
    </source>
</evidence>
<dbReference type="Proteomes" id="UP000253951">
    <property type="component" value="Chromosome"/>
</dbReference>
<dbReference type="InterPro" id="IPR036249">
    <property type="entry name" value="Thioredoxin-like_sf"/>
</dbReference>
<dbReference type="RefSeq" id="WP_114678063.1">
    <property type="nucleotide sequence ID" value="NZ_CP031188.1"/>
</dbReference>
<evidence type="ECO:0000256" key="4">
    <source>
        <dbReference type="ARBA" id="ARBA00023284"/>
    </source>
</evidence>
<evidence type="ECO:0000313" key="7">
    <source>
        <dbReference type="EMBL" id="AXG74305.1"/>
    </source>
</evidence>
<dbReference type="KEGG" id="fat:DVK85_08715"/>
<dbReference type="GO" id="GO:0017004">
    <property type="term" value="P:cytochrome complex assembly"/>
    <property type="evidence" value="ECO:0007669"/>
    <property type="project" value="UniProtKB-KW"/>
</dbReference>
<dbReference type="CDD" id="cd02966">
    <property type="entry name" value="TlpA_like_family"/>
    <property type="match status" value="1"/>
</dbReference>
<evidence type="ECO:0000256" key="3">
    <source>
        <dbReference type="ARBA" id="ARBA00023157"/>
    </source>
</evidence>
<dbReference type="InterPro" id="IPR050553">
    <property type="entry name" value="Thioredoxin_ResA/DsbE_sf"/>
</dbReference>
<evidence type="ECO:0000259" key="6">
    <source>
        <dbReference type="PROSITE" id="PS51352"/>
    </source>
</evidence>
<reference evidence="7 8" key="1">
    <citation type="submission" date="2018-07" db="EMBL/GenBank/DDBJ databases">
        <title>Complete genome sequence of Flavobacterium arcticum type strain SM1502T.</title>
        <authorList>
            <person name="Li Y."/>
            <person name="Li D.-D."/>
        </authorList>
    </citation>
    <scope>NUCLEOTIDE SEQUENCE [LARGE SCALE GENOMIC DNA]</scope>
    <source>
        <strain evidence="7 8">SM1502</strain>
    </source>
</reference>
<evidence type="ECO:0000256" key="2">
    <source>
        <dbReference type="ARBA" id="ARBA00022748"/>
    </source>
</evidence>
<dbReference type="PANTHER" id="PTHR42852:SF6">
    <property type="entry name" value="THIOL:DISULFIDE INTERCHANGE PROTEIN DSBE"/>
    <property type="match status" value="1"/>
</dbReference>
<dbReference type="AlphaFoldDB" id="A0A345HCJ5"/>
<dbReference type="PANTHER" id="PTHR42852">
    <property type="entry name" value="THIOL:DISULFIDE INTERCHANGE PROTEIN DSBE"/>
    <property type="match status" value="1"/>
</dbReference>
<gene>
    <name evidence="7" type="ORF">DVK85_08715</name>
</gene>
<proteinExistence type="predicted"/>
<dbReference type="PROSITE" id="PS51257">
    <property type="entry name" value="PROKAR_LIPOPROTEIN"/>
    <property type="match status" value="1"/>
</dbReference>
<comment type="subcellular location">
    <subcellularLocation>
        <location evidence="1">Cell envelope</location>
    </subcellularLocation>
</comment>
<dbReference type="Gene3D" id="3.40.30.10">
    <property type="entry name" value="Glutaredoxin"/>
    <property type="match status" value="1"/>
</dbReference>
<organism evidence="7 8">
    <name type="scientific">Flavobacterium arcticum</name>
    <dbReference type="NCBI Taxonomy" id="1784713"/>
    <lineage>
        <taxon>Bacteria</taxon>
        <taxon>Pseudomonadati</taxon>
        <taxon>Bacteroidota</taxon>
        <taxon>Flavobacteriia</taxon>
        <taxon>Flavobacteriales</taxon>
        <taxon>Flavobacteriaceae</taxon>
        <taxon>Flavobacterium</taxon>
    </lineage>
</organism>